<protein>
    <submittedName>
        <fullName evidence="2">Uncharacterized protein</fullName>
    </submittedName>
</protein>
<name>A0ABU8W055_9BURK</name>
<proteinExistence type="predicted"/>
<feature type="region of interest" description="Disordered" evidence="1">
    <location>
        <begin position="1"/>
        <end position="32"/>
    </location>
</feature>
<evidence type="ECO:0000256" key="1">
    <source>
        <dbReference type="SAM" id="MobiDB-lite"/>
    </source>
</evidence>
<organism evidence="2 3">
    <name type="scientific">Variovorax humicola</name>
    <dbReference type="NCBI Taxonomy" id="1769758"/>
    <lineage>
        <taxon>Bacteria</taxon>
        <taxon>Pseudomonadati</taxon>
        <taxon>Pseudomonadota</taxon>
        <taxon>Betaproteobacteria</taxon>
        <taxon>Burkholderiales</taxon>
        <taxon>Comamonadaceae</taxon>
        <taxon>Variovorax</taxon>
    </lineage>
</organism>
<dbReference type="Proteomes" id="UP001363010">
    <property type="component" value="Unassembled WGS sequence"/>
</dbReference>
<dbReference type="EMBL" id="JBBKZV010000008">
    <property type="protein sequence ID" value="MEJ8823437.1"/>
    <property type="molecule type" value="Genomic_DNA"/>
</dbReference>
<evidence type="ECO:0000313" key="3">
    <source>
        <dbReference type="Proteomes" id="UP001363010"/>
    </source>
</evidence>
<comment type="caution">
    <text evidence="2">The sequence shown here is derived from an EMBL/GenBank/DDBJ whole genome shotgun (WGS) entry which is preliminary data.</text>
</comment>
<evidence type="ECO:0000313" key="2">
    <source>
        <dbReference type="EMBL" id="MEJ8823437.1"/>
    </source>
</evidence>
<gene>
    <name evidence="2" type="ORF">WKW80_15570</name>
</gene>
<reference evidence="2 3" key="1">
    <citation type="submission" date="2024-03" db="EMBL/GenBank/DDBJ databases">
        <title>Novel species of the genus Variovorax.</title>
        <authorList>
            <person name="Liu Q."/>
            <person name="Xin Y.-H."/>
        </authorList>
    </citation>
    <scope>NUCLEOTIDE SEQUENCE [LARGE SCALE GENOMIC DNA]</scope>
    <source>
        <strain evidence="2 3">KACC 18501</strain>
    </source>
</reference>
<accession>A0ABU8W055</accession>
<keyword evidence="3" id="KW-1185">Reference proteome</keyword>
<dbReference type="RefSeq" id="WP_340364476.1">
    <property type="nucleotide sequence ID" value="NZ_JBBKZV010000008.1"/>
</dbReference>
<sequence>MAIPAATAPVRKSVSVAPPGWDDQLLQPAPKAEAPKPVAAAVKPVANAPAVAKPMRSLEEVRADLARLRKNAKERHAPVPVKRDTHFEPTDFQEFVVPEPRPAMDGFAPTAYASFTVLKPNG</sequence>